<keyword evidence="2" id="KW-1185">Reference proteome</keyword>
<name>A0A7W7YB85_9BACT</name>
<dbReference type="Pfam" id="PF12694">
    <property type="entry name" value="cpYpsA"/>
    <property type="match status" value="1"/>
</dbReference>
<dbReference type="AlphaFoldDB" id="A0A7W7YB85"/>
<dbReference type="EMBL" id="JACHIG010000005">
    <property type="protein sequence ID" value="MBB5033014.1"/>
    <property type="molecule type" value="Genomic_DNA"/>
</dbReference>
<dbReference type="SUPFAM" id="SSF102405">
    <property type="entry name" value="MCP/YpsA-like"/>
    <property type="match status" value="1"/>
</dbReference>
<gene>
    <name evidence="1" type="ORF">HNQ65_002597</name>
</gene>
<evidence type="ECO:0000313" key="1">
    <source>
        <dbReference type="EMBL" id="MBB5033014.1"/>
    </source>
</evidence>
<organism evidence="1 2">
    <name type="scientific">Prosthecobacter vanneervenii</name>
    <dbReference type="NCBI Taxonomy" id="48466"/>
    <lineage>
        <taxon>Bacteria</taxon>
        <taxon>Pseudomonadati</taxon>
        <taxon>Verrucomicrobiota</taxon>
        <taxon>Verrucomicrobiia</taxon>
        <taxon>Verrucomicrobiales</taxon>
        <taxon>Verrucomicrobiaceae</taxon>
        <taxon>Prosthecobacter</taxon>
    </lineage>
</organism>
<sequence length="162" mass="17769">MTHPGFKIISGAQTGVDRAALDAALAFGVPCGGWVPAGRRDEDGVIPPDYPVQELKEGGYRQRTIQNLSDADGTLILYFEELEGGTEQTLYRCIKLHRPYVLVDGAEISAERASDLALRFIRSRNISSLNVAGPRGSKRPEGHAYALDVISRLLMKLGFQRQ</sequence>
<comment type="caution">
    <text evidence="1">The sequence shown here is derived from an EMBL/GenBank/DDBJ whole genome shotgun (WGS) entry which is preliminary data.</text>
</comment>
<reference evidence="1 2" key="1">
    <citation type="submission" date="2020-08" db="EMBL/GenBank/DDBJ databases">
        <title>Genomic Encyclopedia of Type Strains, Phase IV (KMG-IV): sequencing the most valuable type-strain genomes for metagenomic binning, comparative biology and taxonomic classification.</title>
        <authorList>
            <person name="Goeker M."/>
        </authorList>
    </citation>
    <scope>NUCLEOTIDE SEQUENCE [LARGE SCALE GENOMIC DNA]</scope>
    <source>
        <strain evidence="1 2">DSM 12252</strain>
    </source>
</reference>
<evidence type="ECO:0000313" key="2">
    <source>
        <dbReference type="Proteomes" id="UP000590740"/>
    </source>
</evidence>
<dbReference type="InterPro" id="IPR024755">
    <property type="entry name" value="cpYpsA"/>
</dbReference>
<evidence type="ECO:0008006" key="3">
    <source>
        <dbReference type="Google" id="ProtNLM"/>
    </source>
</evidence>
<accession>A0A7W7YB85</accession>
<dbReference type="RefSeq" id="WP_184340266.1">
    <property type="nucleotide sequence ID" value="NZ_JACHIG010000005.1"/>
</dbReference>
<proteinExistence type="predicted"/>
<protein>
    <recommendedName>
        <fullName evidence="3">Molybdenum carrier</fullName>
    </recommendedName>
</protein>
<dbReference type="Proteomes" id="UP000590740">
    <property type="component" value="Unassembled WGS sequence"/>
</dbReference>
<dbReference type="Gene3D" id="3.40.50.450">
    <property type="match status" value="1"/>
</dbReference>